<dbReference type="PANTHER" id="PTHR34835:SF90">
    <property type="entry name" value="AMINOTRANSFERASE-LIKE PLANT MOBILE DOMAIN-CONTAINING PROTEIN"/>
    <property type="match status" value="1"/>
</dbReference>
<dbReference type="Gene3D" id="1.10.20.10">
    <property type="entry name" value="Histone, subunit A"/>
    <property type="match status" value="1"/>
</dbReference>
<evidence type="ECO:0000259" key="2">
    <source>
        <dbReference type="Pfam" id="PF04209"/>
    </source>
</evidence>
<dbReference type="AlphaFoldDB" id="A0A2U1KLZ8"/>
<organism evidence="3 4">
    <name type="scientific">Artemisia annua</name>
    <name type="common">Sweet wormwood</name>
    <dbReference type="NCBI Taxonomy" id="35608"/>
    <lineage>
        <taxon>Eukaryota</taxon>
        <taxon>Viridiplantae</taxon>
        <taxon>Streptophyta</taxon>
        <taxon>Embryophyta</taxon>
        <taxon>Tracheophyta</taxon>
        <taxon>Spermatophyta</taxon>
        <taxon>Magnoliopsida</taxon>
        <taxon>eudicotyledons</taxon>
        <taxon>Gunneridae</taxon>
        <taxon>Pentapetalae</taxon>
        <taxon>asterids</taxon>
        <taxon>campanulids</taxon>
        <taxon>Asterales</taxon>
        <taxon>Asteraceae</taxon>
        <taxon>Asteroideae</taxon>
        <taxon>Anthemideae</taxon>
        <taxon>Artemisiinae</taxon>
        <taxon>Artemisia</taxon>
    </lineage>
</organism>
<dbReference type="Proteomes" id="UP000245207">
    <property type="component" value="Unassembled WGS sequence"/>
</dbReference>
<keyword evidence="4" id="KW-1185">Reference proteome</keyword>
<reference evidence="3 4" key="1">
    <citation type="journal article" date="2018" name="Mol. Plant">
        <title>The genome of Artemisia annua provides insight into the evolution of Asteraceae family and artemisinin biosynthesis.</title>
        <authorList>
            <person name="Shen Q."/>
            <person name="Zhang L."/>
            <person name="Liao Z."/>
            <person name="Wang S."/>
            <person name="Yan T."/>
            <person name="Shi P."/>
            <person name="Liu M."/>
            <person name="Fu X."/>
            <person name="Pan Q."/>
            <person name="Wang Y."/>
            <person name="Lv Z."/>
            <person name="Lu X."/>
            <person name="Zhang F."/>
            <person name="Jiang W."/>
            <person name="Ma Y."/>
            <person name="Chen M."/>
            <person name="Hao X."/>
            <person name="Li L."/>
            <person name="Tang Y."/>
            <person name="Lv G."/>
            <person name="Zhou Y."/>
            <person name="Sun X."/>
            <person name="Brodelius P.E."/>
            <person name="Rose J.K.C."/>
            <person name="Tang K."/>
        </authorList>
    </citation>
    <scope>NUCLEOTIDE SEQUENCE [LARGE SCALE GENOMIC DNA]</scope>
    <source>
        <strain evidence="4">cv. Huhao1</strain>
        <tissue evidence="3">Leaf</tissue>
    </source>
</reference>
<dbReference type="EMBL" id="PKPP01016335">
    <property type="protein sequence ID" value="PWA37806.1"/>
    <property type="molecule type" value="Genomic_DNA"/>
</dbReference>
<evidence type="ECO:0000313" key="4">
    <source>
        <dbReference type="Proteomes" id="UP000245207"/>
    </source>
</evidence>
<dbReference type="PANTHER" id="PTHR34835">
    <property type="entry name" value="OS07G0283600 PROTEIN-RELATED"/>
    <property type="match status" value="1"/>
</dbReference>
<feature type="compositionally biased region" description="Basic residues" evidence="1">
    <location>
        <begin position="424"/>
        <end position="433"/>
    </location>
</feature>
<accession>A0A2U1KLZ8</accession>
<protein>
    <recommendedName>
        <fullName evidence="2">Homogentisate 1,2-dioxygenase C-terminal domain-containing protein</fullName>
    </recommendedName>
</protein>
<dbReference type="Pfam" id="PF04209">
    <property type="entry name" value="HgmA_C"/>
    <property type="match status" value="1"/>
</dbReference>
<evidence type="ECO:0000313" key="3">
    <source>
        <dbReference type="EMBL" id="PWA37806.1"/>
    </source>
</evidence>
<dbReference type="OrthoDB" id="1751080at2759"/>
<dbReference type="InterPro" id="IPR009072">
    <property type="entry name" value="Histone-fold"/>
</dbReference>
<feature type="region of interest" description="Disordered" evidence="1">
    <location>
        <begin position="421"/>
        <end position="450"/>
    </location>
</feature>
<name>A0A2U1KLZ8_ARTAN</name>
<dbReference type="SUPFAM" id="SSF47113">
    <property type="entry name" value="Histone-fold"/>
    <property type="match status" value="1"/>
</dbReference>
<evidence type="ECO:0000256" key="1">
    <source>
        <dbReference type="SAM" id="MobiDB-lite"/>
    </source>
</evidence>
<gene>
    <name evidence="3" type="ORF">CTI12_AA587210</name>
</gene>
<feature type="region of interest" description="Disordered" evidence="1">
    <location>
        <begin position="383"/>
        <end position="404"/>
    </location>
</feature>
<feature type="compositionally biased region" description="Basic and acidic residues" evidence="1">
    <location>
        <begin position="434"/>
        <end position="444"/>
    </location>
</feature>
<proteinExistence type="predicted"/>
<sequence>MKTEFGILKKKSLVRRSERLNLQKGRNDVISKKTSRRTLERLKNGVKSIGSDTHVEDQVCVIPSRLGFKAVDLFDEHSMSLNLKRSERLNLQKGRNDVISKKTSRRTLERLKNGVKSIGSDTHVEDQVCVIPSRLGFKAVDLFDEHSMSLNLKSGNIKINRETVNAIMGFPMGKEKIKYIKRVRTNNPTIISWRNQFHRYKNSKETNIRVTEVVNIILDNGNTDRMFLLNFFVVLSSCLCLPGSGVACQKILSFIPDFDDDIKKLDWCSYLLDCLKDSKKKWNKYDTSGANYYCGPVTFLSVKADGFLLVGASVHNCMPPHGPDTKTYKTAEDFIVQIFEDSMLCAIHAKHVILNEEAIDVNITGKKGVKNYERSHTFRKIKAASMDDSNTAQKNHDENAPGKVSADYCLDKASEELFVSPPNKRQRMFRARKSKELPNGEGQKENPIIV</sequence>
<dbReference type="InterPro" id="IPR046451">
    <property type="entry name" value="HgmA_C"/>
</dbReference>
<comment type="caution">
    <text evidence="3">The sequence shown here is derived from an EMBL/GenBank/DDBJ whole genome shotgun (WGS) entry which is preliminary data.</text>
</comment>
<feature type="domain" description="Homogentisate 1,2-dioxygenase C-terminal" evidence="2">
    <location>
        <begin position="302"/>
        <end position="333"/>
    </location>
</feature>
<dbReference type="GO" id="GO:0046982">
    <property type="term" value="F:protein heterodimerization activity"/>
    <property type="evidence" value="ECO:0007669"/>
    <property type="project" value="InterPro"/>
</dbReference>